<dbReference type="EMBL" id="CP102173">
    <property type="protein sequence ID" value="UUP15400.1"/>
    <property type="molecule type" value="Genomic_DNA"/>
</dbReference>
<evidence type="ECO:0000313" key="8">
    <source>
        <dbReference type="Proteomes" id="UP001316184"/>
    </source>
</evidence>
<evidence type="ECO:0000256" key="1">
    <source>
        <dbReference type="ARBA" id="ARBA00001947"/>
    </source>
</evidence>
<dbReference type="PANTHER" id="PTHR43350">
    <property type="entry name" value="NAD-DEPENDENT ALCOHOL DEHYDROGENASE"/>
    <property type="match status" value="1"/>
</dbReference>
<evidence type="ECO:0000256" key="3">
    <source>
        <dbReference type="ARBA" id="ARBA00022723"/>
    </source>
</evidence>
<keyword evidence="4" id="KW-0862">Zinc</keyword>
<dbReference type="SUPFAM" id="SSF51735">
    <property type="entry name" value="NAD(P)-binding Rossmann-fold domains"/>
    <property type="match status" value="1"/>
</dbReference>
<evidence type="ECO:0000256" key="4">
    <source>
        <dbReference type="ARBA" id="ARBA00022833"/>
    </source>
</evidence>
<dbReference type="Pfam" id="PF00107">
    <property type="entry name" value="ADH_zinc_N"/>
    <property type="match status" value="1"/>
</dbReference>
<organism evidence="7 8">
    <name type="scientific">Aeromicrobium wangtongii</name>
    <dbReference type="NCBI Taxonomy" id="2969247"/>
    <lineage>
        <taxon>Bacteria</taxon>
        <taxon>Bacillati</taxon>
        <taxon>Actinomycetota</taxon>
        <taxon>Actinomycetes</taxon>
        <taxon>Propionibacteriales</taxon>
        <taxon>Nocardioidaceae</taxon>
        <taxon>Aeromicrobium</taxon>
    </lineage>
</organism>
<dbReference type="InterPro" id="IPR036291">
    <property type="entry name" value="NAD(P)-bd_dom_sf"/>
</dbReference>
<evidence type="ECO:0000256" key="2">
    <source>
        <dbReference type="ARBA" id="ARBA00008072"/>
    </source>
</evidence>
<sequence>MPEPIMCRSLGVAGPMQPGLFDLEVPELEDGAVRVATRWSGVSAGTELAYVKGTDPGFTSFRDQDLGVFVSGRASRAFPVRAMGYMEVGEVVESRRDDMAIGMLVAAAYGHRSEHVLTTSDVVVPVPDDIDPLLGIYLAQMGPICANGLLHVAAEFAPGQEIRLGDGVRGRNVLVTGAGVVGLLSALLAQLHGATDVVIADPDPQRLAVAENLGLETIDTTTTEVWHRCKDRWRHGPGDRGADLVLQCRGKSVVLHEALQCLRPQGTVFDLAFYQGGAPDLRLGEEFHHNGLTIRCAQIGRVPRGLADAWDRQRLAAETVALLRARGDNMRAHLVTDVVPVLEAPDALVALARRERSTTQMVLDFSLQS</sequence>
<evidence type="ECO:0000259" key="6">
    <source>
        <dbReference type="Pfam" id="PF00107"/>
    </source>
</evidence>
<evidence type="ECO:0000256" key="5">
    <source>
        <dbReference type="ARBA" id="ARBA00023002"/>
    </source>
</evidence>
<reference evidence="7 8" key="1">
    <citation type="submission" date="2022-08" db="EMBL/GenBank/DDBJ databases">
        <title>novel species in genus Aeromicrobium.</title>
        <authorList>
            <person name="Ye L."/>
        </authorList>
    </citation>
    <scope>NUCLEOTIDE SEQUENCE [LARGE SCALE GENOMIC DNA]</scope>
    <source>
        <strain evidence="8">zg-Y1379</strain>
    </source>
</reference>
<proteinExistence type="inferred from homology"/>
<evidence type="ECO:0000313" key="7">
    <source>
        <dbReference type="EMBL" id="UUP15400.1"/>
    </source>
</evidence>
<keyword evidence="8" id="KW-1185">Reference proteome</keyword>
<dbReference type="InterPro" id="IPR011032">
    <property type="entry name" value="GroES-like_sf"/>
</dbReference>
<gene>
    <name evidence="7" type="ORF">NQV15_08830</name>
</gene>
<dbReference type="PANTHER" id="PTHR43350:SF19">
    <property type="entry name" value="D-GULOSIDE 3-DEHYDROGENASE"/>
    <property type="match status" value="1"/>
</dbReference>
<dbReference type="CDD" id="cd08255">
    <property type="entry name" value="2-desacetyl-2-hydroxyethyl_bacteriochlorophyllide_like"/>
    <property type="match status" value="1"/>
</dbReference>
<comment type="cofactor">
    <cofactor evidence="1">
        <name>Zn(2+)</name>
        <dbReference type="ChEBI" id="CHEBI:29105"/>
    </cofactor>
</comment>
<dbReference type="RefSeq" id="WP_232399452.1">
    <property type="nucleotide sequence ID" value="NZ_CP102173.1"/>
</dbReference>
<keyword evidence="5" id="KW-0560">Oxidoreductase</keyword>
<dbReference type="InterPro" id="IPR013149">
    <property type="entry name" value="ADH-like_C"/>
</dbReference>
<name>A0ABY5MEF2_9ACTN</name>
<dbReference type="Gene3D" id="3.40.50.720">
    <property type="entry name" value="NAD(P)-binding Rossmann-like Domain"/>
    <property type="match status" value="1"/>
</dbReference>
<dbReference type="SUPFAM" id="SSF50129">
    <property type="entry name" value="GroES-like"/>
    <property type="match status" value="1"/>
</dbReference>
<accession>A0ABY5MEF2</accession>
<feature type="domain" description="Alcohol dehydrogenase-like C-terminal" evidence="6">
    <location>
        <begin position="181"/>
        <end position="297"/>
    </location>
</feature>
<comment type="similarity">
    <text evidence="2">Belongs to the zinc-containing alcohol dehydrogenase family.</text>
</comment>
<keyword evidence="3" id="KW-0479">Metal-binding</keyword>
<dbReference type="Gene3D" id="3.90.180.10">
    <property type="entry name" value="Medium-chain alcohol dehydrogenases, catalytic domain"/>
    <property type="match status" value="1"/>
</dbReference>
<dbReference type="Proteomes" id="UP001316184">
    <property type="component" value="Chromosome"/>
</dbReference>
<protein>
    <submittedName>
        <fullName evidence="7">Zinc-binding dehydrogenase</fullName>
    </submittedName>
</protein>